<dbReference type="GO" id="GO:0005506">
    <property type="term" value="F:iron ion binding"/>
    <property type="evidence" value="ECO:0007669"/>
    <property type="project" value="InterPro"/>
</dbReference>
<feature type="transmembrane region" description="Helical" evidence="9">
    <location>
        <begin position="20"/>
        <end position="42"/>
    </location>
</feature>
<evidence type="ECO:0000256" key="8">
    <source>
        <dbReference type="SAM" id="MobiDB-lite"/>
    </source>
</evidence>
<proteinExistence type="inferred from homology"/>
<dbReference type="PRINTS" id="PR00385">
    <property type="entry name" value="P450"/>
</dbReference>
<dbReference type="InterPro" id="IPR017972">
    <property type="entry name" value="Cyt_P450_CS"/>
</dbReference>
<dbReference type="Gene3D" id="1.10.630.10">
    <property type="entry name" value="Cytochrome P450"/>
    <property type="match status" value="1"/>
</dbReference>
<dbReference type="PANTHER" id="PTHR24305:SF210">
    <property type="entry name" value="CYTOCHROME P450 MONOOXYGENASE ASQL-RELATED"/>
    <property type="match status" value="1"/>
</dbReference>
<evidence type="ECO:0000313" key="10">
    <source>
        <dbReference type="EMBL" id="OAA68551.1"/>
    </source>
</evidence>
<dbReference type="Proteomes" id="UP000076874">
    <property type="component" value="Unassembled WGS sequence"/>
</dbReference>
<keyword evidence="7" id="KW-0503">Monooxygenase</keyword>
<keyword evidence="9" id="KW-0472">Membrane</keyword>
<keyword evidence="5 6" id="KW-0408">Iron</keyword>
<dbReference type="InterPro" id="IPR001128">
    <property type="entry name" value="Cyt_P450"/>
</dbReference>
<evidence type="ECO:0000313" key="11">
    <source>
        <dbReference type="Proteomes" id="UP000076874"/>
    </source>
</evidence>
<feature type="binding site" description="axial binding residue" evidence="6">
    <location>
        <position position="451"/>
    </location>
    <ligand>
        <name>heme</name>
        <dbReference type="ChEBI" id="CHEBI:30413"/>
    </ligand>
    <ligandPart>
        <name>Fe</name>
        <dbReference type="ChEBI" id="CHEBI:18248"/>
    </ligandPart>
</feature>
<dbReference type="PANTHER" id="PTHR24305">
    <property type="entry name" value="CYTOCHROME P450"/>
    <property type="match status" value="1"/>
</dbReference>
<dbReference type="InterPro" id="IPR050121">
    <property type="entry name" value="Cytochrome_P450_monoxygenase"/>
</dbReference>
<dbReference type="InterPro" id="IPR002401">
    <property type="entry name" value="Cyt_P450_E_grp-I"/>
</dbReference>
<dbReference type="InterPro" id="IPR036396">
    <property type="entry name" value="Cyt_P450_sf"/>
</dbReference>
<evidence type="ECO:0000256" key="7">
    <source>
        <dbReference type="RuleBase" id="RU000461"/>
    </source>
</evidence>
<dbReference type="STRING" id="1081102.A0A168AC77"/>
<comment type="cofactor">
    <cofactor evidence="1 6">
        <name>heme</name>
        <dbReference type="ChEBI" id="CHEBI:30413"/>
    </cofactor>
</comment>
<reference evidence="10 11" key="1">
    <citation type="journal article" date="2016" name="Genome Biol. Evol.">
        <title>Divergent and convergent evolution of fungal pathogenicity.</title>
        <authorList>
            <person name="Shang Y."/>
            <person name="Xiao G."/>
            <person name="Zheng P."/>
            <person name="Cen K."/>
            <person name="Zhan S."/>
            <person name="Wang C."/>
        </authorList>
    </citation>
    <scope>NUCLEOTIDE SEQUENCE [LARGE SCALE GENOMIC DNA]</scope>
    <source>
        <strain evidence="10 11">RCEF 264</strain>
    </source>
</reference>
<keyword evidence="4 6" id="KW-0479">Metal-binding</keyword>
<keyword evidence="7" id="KW-0560">Oxidoreductase</keyword>
<dbReference type="GO" id="GO:0016705">
    <property type="term" value="F:oxidoreductase activity, acting on paired donors, with incorporation or reduction of molecular oxygen"/>
    <property type="evidence" value="ECO:0007669"/>
    <property type="project" value="InterPro"/>
</dbReference>
<keyword evidence="9" id="KW-1133">Transmembrane helix</keyword>
<dbReference type="OrthoDB" id="5119769at2759"/>
<dbReference type="EMBL" id="AZHD01000001">
    <property type="protein sequence ID" value="OAA68551.1"/>
    <property type="molecule type" value="Genomic_DNA"/>
</dbReference>
<feature type="region of interest" description="Disordered" evidence="8">
    <location>
        <begin position="106"/>
        <end position="128"/>
    </location>
</feature>
<dbReference type="PRINTS" id="PR00463">
    <property type="entry name" value="EP450I"/>
</dbReference>
<gene>
    <name evidence="10" type="ORF">SPI_00746</name>
</gene>
<protein>
    <submittedName>
        <fullName evidence="10">Fum2</fullName>
    </submittedName>
</protein>
<evidence type="ECO:0000256" key="5">
    <source>
        <dbReference type="ARBA" id="ARBA00023004"/>
    </source>
</evidence>
<dbReference type="SUPFAM" id="SSF48264">
    <property type="entry name" value="Cytochrome P450"/>
    <property type="match status" value="1"/>
</dbReference>
<dbReference type="PROSITE" id="PS00086">
    <property type="entry name" value="CYTOCHROME_P450"/>
    <property type="match status" value="1"/>
</dbReference>
<evidence type="ECO:0000256" key="6">
    <source>
        <dbReference type="PIRSR" id="PIRSR602401-1"/>
    </source>
</evidence>
<evidence type="ECO:0000256" key="4">
    <source>
        <dbReference type="ARBA" id="ARBA00022723"/>
    </source>
</evidence>
<comment type="caution">
    <text evidence="10">The sequence shown here is derived from an EMBL/GenBank/DDBJ whole genome shotgun (WGS) entry which is preliminary data.</text>
</comment>
<sequence length="467" mass="52472">MRSLLATIGSTSAPFDVKALAIVCFTAVIALGIGKLVFNAFFHPLAKFPGPRYAGASSLPFHAICFRGNALPWFQALHEQYGEVVRIRPNMLSYISPQAWKDIYGHRTGGRKANTKDPGPTRSRDFNGAPSLISELDDEKHGQTRRIFSNAFSDRALREQEPLLLRHVDKLVSNISRDIAKEPGRVFDAVKLYNFTTFDIMGDLAFGEPLGLLENSAYSKWVTMVFQGVKVIASMLFIFESPFWTALFHAMAPPSVRNTIREHNQHSIERVDRRLGAHHDKPDIWNLVLRQPEGRRLTVNQMYANADLFMLAGTETTATLLSGLTYHLLKNPDKMKKLVEEIRGFESADELTVDTLPRLRYLTACLEEGLRCYPPVPTMPYRVVAEGGNVICGDWVPGGTFLFVAQYPAFMSPRNFKDPESFIPERWLPGSGYDSDRKDVLQPFSVGPRNCIGKKYDTTAQDLLLVV</sequence>
<dbReference type="GO" id="GO:0020037">
    <property type="term" value="F:heme binding"/>
    <property type="evidence" value="ECO:0007669"/>
    <property type="project" value="InterPro"/>
</dbReference>
<keyword evidence="9" id="KW-0812">Transmembrane</keyword>
<keyword evidence="11" id="KW-1185">Reference proteome</keyword>
<name>A0A168AC77_9HYPO</name>
<evidence type="ECO:0000256" key="9">
    <source>
        <dbReference type="SAM" id="Phobius"/>
    </source>
</evidence>
<keyword evidence="3 6" id="KW-0349">Heme</keyword>
<dbReference type="AlphaFoldDB" id="A0A168AC77"/>
<dbReference type="CDD" id="cd11058">
    <property type="entry name" value="CYP60B-like"/>
    <property type="match status" value="1"/>
</dbReference>
<comment type="similarity">
    <text evidence="2 7">Belongs to the cytochrome P450 family.</text>
</comment>
<evidence type="ECO:0000256" key="1">
    <source>
        <dbReference type="ARBA" id="ARBA00001971"/>
    </source>
</evidence>
<accession>A0A168AC77</accession>
<dbReference type="Pfam" id="PF00067">
    <property type="entry name" value="p450"/>
    <property type="match status" value="1"/>
</dbReference>
<evidence type="ECO:0000256" key="2">
    <source>
        <dbReference type="ARBA" id="ARBA00010617"/>
    </source>
</evidence>
<dbReference type="GO" id="GO:0004497">
    <property type="term" value="F:monooxygenase activity"/>
    <property type="evidence" value="ECO:0007669"/>
    <property type="project" value="UniProtKB-KW"/>
</dbReference>
<organism evidence="10 11">
    <name type="scientific">Niveomyces insectorum RCEF 264</name>
    <dbReference type="NCBI Taxonomy" id="1081102"/>
    <lineage>
        <taxon>Eukaryota</taxon>
        <taxon>Fungi</taxon>
        <taxon>Dikarya</taxon>
        <taxon>Ascomycota</taxon>
        <taxon>Pezizomycotina</taxon>
        <taxon>Sordariomycetes</taxon>
        <taxon>Hypocreomycetidae</taxon>
        <taxon>Hypocreales</taxon>
        <taxon>Cordycipitaceae</taxon>
        <taxon>Niveomyces</taxon>
    </lineage>
</organism>
<evidence type="ECO:0000256" key="3">
    <source>
        <dbReference type="ARBA" id="ARBA00022617"/>
    </source>
</evidence>